<evidence type="ECO:0000256" key="1">
    <source>
        <dbReference type="SAM" id="Coils"/>
    </source>
</evidence>
<dbReference type="Proteomes" id="UP001355056">
    <property type="component" value="Unassembled WGS sequence"/>
</dbReference>
<keyword evidence="2" id="KW-0812">Transmembrane</keyword>
<organism evidence="3 4">
    <name type="scientific">Novilysobacter erysipheiresistens</name>
    <dbReference type="NCBI Taxonomy" id="1749332"/>
    <lineage>
        <taxon>Bacteria</taxon>
        <taxon>Pseudomonadati</taxon>
        <taxon>Pseudomonadota</taxon>
        <taxon>Gammaproteobacteria</taxon>
        <taxon>Lysobacterales</taxon>
        <taxon>Lysobacteraceae</taxon>
        <taxon>Novilysobacter</taxon>
    </lineage>
</organism>
<dbReference type="InterPro" id="IPR046703">
    <property type="entry name" value="DUF6776"/>
</dbReference>
<evidence type="ECO:0000256" key="2">
    <source>
        <dbReference type="SAM" id="Phobius"/>
    </source>
</evidence>
<proteinExistence type="predicted"/>
<gene>
    <name evidence="3" type="ORF">SNE34_10375</name>
</gene>
<sequence length="249" mass="27370">MSQNASPSYVIVPRRPGRHPALRVALVLAWVASLAVAWMAASWYVAPRLPGMGLALESARDELQAARAELDALRQRQATLERSDQISRAANHEVQQELAARDEQIAGLKADLAFYERLAGATRKPKGLSVHSAEFIAGAGGTWQYQLMLTQSLNRGAVSAGKLRFAVEGVKDGKLVTIDWDRLHQREAAPPQAYSFRYFQQLEGSVILPDGFVPQQVRVSLRGENTSLEQAVAWVQPTRVQSSENGDKT</sequence>
<keyword evidence="2" id="KW-1133">Transmembrane helix</keyword>
<keyword evidence="4" id="KW-1185">Reference proteome</keyword>
<keyword evidence="2" id="KW-0472">Membrane</keyword>
<feature type="coiled-coil region" evidence="1">
    <location>
        <begin position="56"/>
        <end position="83"/>
    </location>
</feature>
<dbReference type="RefSeq" id="WP_332616935.1">
    <property type="nucleotide sequence ID" value="NZ_JAXGFP010000005.1"/>
</dbReference>
<feature type="transmembrane region" description="Helical" evidence="2">
    <location>
        <begin position="21"/>
        <end position="46"/>
    </location>
</feature>
<accession>A0ABU7YZS9</accession>
<evidence type="ECO:0000313" key="4">
    <source>
        <dbReference type="Proteomes" id="UP001355056"/>
    </source>
</evidence>
<dbReference type="Pfam" id="PF20567">
    <property type="entry name" value="DUF6776"/>
    <property type="match status" value="1"/>
</dbReference>
<reference evidence="3 4" key="1">
    <citation type="journal article" date="2016" name="Int. J. Syst. Evol. Microbiol.">
        <title>Lysobacter erysipheiresistens sp. nov., an antagonist of powdery mildew, isolated from tobacco-cultivated soil.</title>
        <authorList>
            <person name="Xie B."/>
            <person name="Li T."/>
            <person name="Lin X."/>
            <person name="Wang C.J."/>
            <person name="Chen Y.J."/>
            <person name="Liu W.J."/>
            <person name="Zhao Z.W."/>
        </authorList>
    </citation>
    <scope>NUCLEOTIDE SEQUENCE [LARGE SCALE GENOMIC DNA]</scope>
    <source>
        <strain evidence="3 4">RS-LYSO-3</strain>
    </source>
</reference>
<dbReference type="EMBL" id="JAXGFP010000005">
    <property type="protein sequence ID" value="MEG3184414.1"/>
    <property type="molecule type" value="Genomic_DNA"/>
</dbReference>
<comment type="caution">
    <text evidence="3">The sequence shown here is derived from an EMBL/GenBank/DDBJ whole genome shotgun (WGS) entry which is preliminary data.</text>
</comment>
<name>A0ABU7YZS9_9GAMM</name>
<evidence type="ECO:0000313" key="3">
    <source>
        <dbReference type="EMBL" id="MEG3184414.1"/>
    </source>
</evidence>
<keyword evidence="1" id="KW-0175">Coiled coil</keyword>
<protein>
    <submittedName>
        <fullName evidence="3">DUF6776 family protein</fullName>
    </submittedName>
</protein>